<dbReference type="NCBIfam" id="TIGR00401">
    <property type="entry name" value="msrA"/>
    <property type="match status" value="1"/>
</dbReference>
<dbReference type="OrthoDB" id="4174719at2"/>
<evidence type="ECO:0000256" key="3">
    <source>
        <dbReference type="ARBA" id="ARBA00048782"/>
    </source>
</evidence>
<comment type="catalytic activity">
    <reaction evidence="2 4">
        <text>L-methionyl-[protein] + [thioredoxin]-disulfide + H2O = L-methionyl-(S)-S-oxide-[protein] + [thioredoxin]-dithiol</text>
        <dbReference type="Rhea" id="RHEA:14217"/>
        <dbReference type="Rhea" id="RHEA-COMP:10698"/>
        <dbReference type="Rhea" id="RHEA-COMP:10700"/>
        <dbReference type="Rhea" id="RHEA-COMP:12313"/>
        <dbReference type="Rhea" id="RHEA-COMP:12315"/>
        <dbReference type="ChEBI" id="CHEBI:15377"/>
        <dbReference type="ChEBI" id="CHEBI:16044"/>
        <dbReference type="ChEBI" id="CHEBI:29950"/>
        <dbReference type="ChEBI" id="CHEBI:44120"/>
        <dbReference type="ChEBI" id="CHEBI:50058"/>
        <dbReference type="EC" id="1.8.4.11"/>
    </reaction>
</comment>
<evidence type="ECO:0000313" key="8">
    <source>
        <dbReference type="Proteomes" id="UP000181790"/>
    </source>
</evidence>
<reference evidence="7 8" key="1">
    <citation type="submission" date="2016-10" db="EMBL/GenBank/DDBJ databases">
        <title>Arsenicibacter rosenii gen. nov., sp. nov., an efficient arsenic-methylating bacterium isolated from an arsenic-contaminated paddy soil.</title>
        <authorList>
            <person name="Huang K."/>
        </authorList>
    </citation>
    <scope>NUCLEOTIDE SEQUENCE [LARGE SCALE GENOMIC DNA]</scope>
    <source>
        <strain evidence="7 8">SM-1</strain>
    </source>
</reference>
<dbReference type="PROSITE" id="PS51257">
    <property type="entry name" value="PROKAR_LIPOPROTEIN"/>
    <property type="match status" value="1"/>
</dbReference>
<dbReference type="InterPro" id="IPR002569">
    <property type="entry name" value="Met_Sox_Rdtase_MsrA_dom"/>
</dbReference>
<evidence type="ECO:0000313" key="7">
    <source>
        <dbReference type="EMBL" id="OIN59495.1"/>
    </source>
</evidence>
<dbReference type="RefSeq" id="WP_071503177.1">
    <property type="nucleotide sequence ID" value="NZ_MORL01000004.1"/>
</dbReference>
<dbReference type="Pfam" id="PF01625">
    <property type="entry name" value="PMSR"/>
    <property type="match status" value="1"/>
</dbReference>
<dbReference type="SUPFAM" id="SSF55068">
    <property type="entry name" value="Peptide methionine sulfoxide reductase"/>
    <property type="match status" value="1"/>
</dbReference>
<comment type="similarity">
    <text evidence="4">Belongs to the MsrA Met sulfoxide reductase family.</text>
</comment>
<dbReference type="AlphaFoldDB" id="A0A1S2VMS0"/>
<evidence type="ECO:0000256" key="4">
    <source>
        <dbReference type="HAMAP-Rule" id="MF_01401"/>
    </source>
</evidence>
<dbReference type="HAMAP" id="MF_01401">
    <property type="entry name" value="MsrA"/>
    <property type="match status" value="1"/>
</dbReference>
<dbReference type="Proteomes" id="UP000181790">
    <property type="component" value="Unassembled WGS sequence"/>
</dbReference>
<dbReference type="PANTHER" id="PTHR43774">
    <property type="entry name" value="PEPTIDE METHIONINE SULFOXIDE REDUCTASE"/>
    <property type="match status" value="1"/>
</dbReference>
<organism evidence="7 8">
    <name type="scientific">Arsenicibacter rosenii</name>
    <dbReference type="NCBI Taxonomy" id="1750698"/>
    <lineage>
        <taxon>Bacteria</taxon>
        <taxon>Pseudomonadati</taxon>
        <taxon>Bacteroidota</taxon>
        <taxon>Cytophagia</taxon>
        <taxon>Cytophagales</taxon>
        <taxon>Spirosomataceae</taxon>
        <taxon>Arsenicibacter</taxon>
    </lineage>
</organism>
<feature type="domain" description="Peptide methionine sulphoxide reductase MsrA" evidence="6">
    <location>
        <begin position="48"/>
        <end position="197"/>
    </location>
</feature>
<evidence type="ECO:0000256" key="5">
    <source>
        <dbReference type="SAM" id="SignalP"/>
    </source>
</evidence>
<protein>
    <recommendedName>
        <fullName evidence="4">Peptide methionine sulfoxide reductase MsrA</fullName>
        <shortName evidence="4">Protein-methionine-S-oxide reductase</shortName>
        <ecNumber evidence="4">1.8.4.11</ecNumber>
    </recommendedName>
    <alternativeName>
        <fullName evidence="4">Peptide-methionine (S)-S-oxide reductase</fullName>
        <shortName evidence="4">Peptide Met(O) reductase</shortName>
    </alternativeName>
</protein>
<keyword evidence="5" id="KW-0732">Signal</keyword>
<feature type="active site" evidence="4">
    <location>
        <position position="54"/>
    </location>
</feature>
<comment type="catalytic activity">
    <reaction evidence="3 4">
        <text>[thioredoxin]-disulfide + L-methionine + H2O = L-methionine (S)-S-oxide + [thioredoxin]-dithiol</text>
        <dbReference type="Rhea" id="RHEA:19993"/>
        <dbReference type="Rhea" id="RHEA-COMP:10698"/>
        <dbReference type="Rhea" id="RHEA-COMP:10700"/>
        <dbReference type="ChEBI" id="CHEBI:15377"/>
        <dbReference type="ChEBI" id="CHEBI:29950"/>
        <dbReference type="ChEBI" id="CHEBI:50058"/>
        <dbReference type="ChEBI" id="CHEBI:57844"/>
        <dbReference type="ChEBI" id="CHEBI:58772"/>
        <dbReference type="EC" id="1.8.4.11"/>
    </reaction>
</comment>
<feature type="signal peptide" evidence="5">
    <location>
        <begin position="1"/>
        <end position="24"/>
    </location>
</feature>
<dbReference type="EC" id="1.8.4.11" evidence="4"/>
<comment type="caution">
    <text evidence="7">The sequence shown here is derived from an EMBL/GenBank/DDBJ whole genome shotgun (WGS) entry which is preliminary data.</text>
</comment>
<name>A0A1S2VMS0_9BACT</name>
<dbReference type="InterPro" id="IPR036509">
    <property type="entry name" value="Met_Sox_Rdtase_MsrA_sf"/>
</dbReference>
<feature type="chain" id="PRO_5010244367" description="Peptide methionine sulfoxide reductase MsrA" evidence="5">
    <location>
        <begin position="25"/>
        <end position="225"/>
    </location>
</feature>
<dbReference type="Gene3D" id="3.30.1060.10">
    <property type="entry name" value="Peptide methionine sulphoxide reductase MsrA"/>
    <property type="match status" value="1"/>
</dbReference>
<evidence type="ECO:0000259" key="6">
    <source>
        <dbReference type="Pfam" id="PF01625"/>
    </source>
</evidence>
<keyword evidence="1 4" id="KW-0560">Oxidoreductase</keyword>
<evidence type="ECO:0000256" key="2">
    <source>
        <dbReference type="ARBA" id="ARBA00047806"/>
    </source>
</evidence>
<proteinExistence type="inferred from homology"/>
<dbReference type="GO" id="GO:0008113">
    <property type="term" value="F:peptide-methionine (S)-S-oxide reductase activity"/>
    <property type="evidence" value="ECO:0007669"/>
    <property type="project" value="UniProtKB-UniRule"/>
</dbReference>
<keyword evidence="8" id="KW-1185">Reference proteome</keyword>
<accession>A0A1S2VMS0</accession>
<dbReference type="PANTHER" id="PTHR43774:SF1">
    <property type="entry name" value="PEPTIDE METHIONINE SULFOXIDE REDUCTASE MSRA 2"/>
    <property type="match status" value="1"/>
</dbReference>
<evidence type="ECO:0000256" key="1">
    <source>
        <dbReference type="ARBA" id="ARBA00023002"/>
    </source>
</evidence>
<gene>
    <name evidence="4" type="primary">msrA</name>
    <name evidence="7" type="ORF">BLX24_11045</name>
</gene>
<dbReference type="GO" id="GO:0033744">
    <property type="term" value="F:L-methionine:thioredoxin-disulfide S-oxidoreductase activity"/>
    <property type="evidence" value="ECO:0007669"/>
    <property type="project" value="RHEA"/>
</dbReference>
<dbReference type="EMBL" id="MORL01000004">
    <property type="protein sequence ID" value="OIN59495.1"/>
    <property type="molecule type" value="Genomic_DNA"/>
</dbReference>
<comment type="function">
    <text evidence="4">Has an important function as a repair enzyme for proteins that have been inactivated by oxidation. Catalyzes the reversible oxidation-reduction of methionine sulfoxide in proteins to methionine.</text>
</comment>
<sequence>MKQIIMVWSIAALWLMGGTGCQTADSSNQIKDTALAQLPKARPGEAVATFGGGCFWAIQEEFNEVKGVRTTVAGYAGGDVEFPTYEQVGTDQTGHAETVQVYYDPKVISFEKLLEGFFTGHDPTTKNRQGPDIGRDYRSIVFYRNAAEKATIDAVIKRENASGHHTGPIVTEVVPFKAFYPAEKYHQNYLKQHPDEYYIQKISVPKVEKFRKKMAGHLKDGLINL</sequence>